<dbReference type="GO" id="GO:0003700">
    <property type="term" value="F:DNA-binding transcription factor activity"/>
    <property type="evidence" value="ECO:0007669"/>
    <property type="project" value="TreeGrafter"/>
</dbReference>
<protein>
    <submittedName>
        <fullName evidence="4">NDT80/PhoG-like protein</fullName>
    </submittedName>
</protein>
<dbReference type="PANTHER" id="PTHR13029">
    <property type="match status" value="1"/>
</dbReference>
<feature type="compositionally biased region" description="Low complexity" evidence="1">
    <location>
        <begin position="186"/>
        <end position="198"/>
    </location>
</feature>
<feature type="region of interest" description="Disordered" evidence="1">
    <location>
        <begin position="113"/>
        <end position="141"/>
    </location>
</feature>
<feature type="region of interest" description="Disordered" evidence="1">
    <location>
        <begin position="1202"/>
        <end position="1272"/>
    </location>
</feature>
<feature type="compositionally biased region" description="Low complexity" evidence="1">
    <location>
        <begin position="1225"/>
        <end position="1237"/>
    </location>
</feature>
<feature type="compositionally biased region" description="Low complexity" evidence="1">
    <location>
        <begin position="1252"/>
        <end position="1272"/>
    </location>
</feature>
<dbReference type="GO" id="GO:0045893">
    <property type="term" value="P:positive regulation of DNA-templated transcription"/>
    <property type="evidence" value="ECO:0007669"/>
    <property type="project" value="TreeGrafter"/>
</dbReference>
<feature type="region of interest" description="Disordered" evidence="1">
    <location>
        <begin position="276"/>
        <end position="417"/>
    </location>
</feature>
<feature type="domain" description="Peptidase S74" evidence="3">
    <location>
        <begin position="817"/>
        <end position="938"/>
    </location>
</feature>
<feature type="transmembrane region" description="Helical" evidence="2">
    <location>
        <begin position="1049"/>
        <end position="1070"/>
    </location>
</feature>
<feature type="compositionally biased region" description="Low complexity" evidence="1">
    <location>
        <begin position="360"/>
        <end position="399"/>
    </location>
</feature>
<dbReference type="OMA" id="RFLNHDK"/>
<feature type="compositionally biased region" description="Low complexity" evidence="1">
    <location>
        <begin position="1109"/>
        <end position="1127"/>
    </location>
</feature>
<feature type="compositionally biased region" description="Polar residues" evidence="1">
    <location>
        <begin position="1241"/>
        <end position="1251"/>
    </location>
</feature>
<dbReference type="OrthoDB" id="27041at2759"/>
<dbReference type="PANTHER" id="PTHR13029:SF19">
    <property type="entry name" value="NDT80 DOMAIN-CONTAINING PROTEIN"/>
    <property type="match status" value="1"/>
</dbReference>
<dbReference type="InterPro" id="IPR030392">
    <property type="entry name" value="S74_ICA"/>
</dbReference>
<evidence type="ECO:0000256" key="2">
    <source>
        <dbReference type="SAM" id="Phobius"/>
    </source>
</evidence>
<evidence type="ECO:0000259" key="3">
    <source>
        <dbReference type="PROSITE" id="PS51688"/>
    </source>
</evidence>
<feature type="region of interest" description="Disordered" evidence="1">
    <location>
        <begin position="1108"/>
        <end position="1134"/>
    </location>
</feature>
<keyword evidence="2" id="KW-0812">Transmembrane</keyword>
<feature type="compositionally biased region" description="Polar residues" evidence="1">
    <location>
        <begin position="1"/>
        <end position="10"/>
    </location>
</feature>
<dbReference type="GO" id="GO:0016540">
    <property type="term" value="P:protein autoprocessing"/>
    <property type="evidence" value="ECO:0007669"/>
    <property type="project" value="TreeGrafter"/>
</dbReference>
<sequence>MSSPYINNQQQHHHDAGANVGVGSTTTTTTTSASSAPSNNNILINNNSNNSNSNNSNNNNNLQGLSTSGSYKALHQQQQQLFSTHPSLLQQPPSYMIETSAIPFPSHKSLNLLNLSGGTTTSNNNSSNQSNNTTNTSGSGLFHQLQLSNSTFGTNNNSSSNIPFVLTSYGINSSSSHSNHHHHHANNSGASNSTNNMNVQQMINSAAGGGGGGPSSSSSSSNSGNNPSIYEDVPNTLSYSYDNIFNLNNLFSEPSKSIGEGLNILTNSGNNAIQNLINQNNNQNNSSSSNSIPETIGNQQNNNNVNNNSNNNNNNNGNGNPLLMITPSSDISSPSPPNSSILTSHISSSSPNQPSPLPSPSSSSYQHRPQQQQQQQYYQQPQQQSQHPLSPSTSSSSPLDFSMPTYPSTQSIPQNPNTVVNVTKKLKREFDQTLPKDEWEQYFPNGKIYSLFNSKNDLTGSFGFKVKRIDKNITYSDLDSAWILYRQNRFQIETELTGSLENHNSDPTNPLFINNSGAPLKVEALHFTLSSSGGGGSNGQSPTSSTTNLFQQQQSNNQQQQQQQQFAQPFSHPINNLASGASASASGTSTSTTSTSSTSTLKSSTSSMSSSSSNSSLTNETEPLNTTWLGNNNNNNSTSTTNNGNTSTNHILSSNPYFGNNSSSTTSTLTTSTTSTAATTTSVSDNQSGNIFQFLSSTQHNQLQQQVQQQQQGQQQQQTSNNFVTINHSQIQQAGNPFSNFPSNILPLQQQQQQTDVQNNNNNTNTSSSSSSQWLRNPLSDDIVYTNGKVGINTNSPTQALTVNGNILVTGDLYKPSDRRIKSNIVRDSSNHWDKIDRLKIYNYDRKKMPGYDNLAASATSSATMVKEKGFLAQELREVIPNAVSVAGEVRLQDGSTIPNLLVVNDRVLLLENIGATQQIGRTLRREHDHIIEMDKEINRVKLEGNRQQHVVLNKMQDLVTFMLSEEQSKQHNSDHGDSCVYCSLMGLGPAWTMFVFGFFVPLFWLFGSFFLFSPSRVKWVSGLVNFITLVIFVIATVLLVFYQPNIAAAIIMPSIIVFGIVLCIVIGFFRQRTWESKKRFLRERMKLMQKDGYRQLNDHIDQFRNQYSNGTVNSNSHSNSHSPTSTARKNAKKQSIDITPISEMQINHVDDHDSVSGTDTMSSSTSSVFTSEVDSFKSISLSNHLKLQEIPLQKLVMDYGKKKKQQQQKQQQQLVNSSNKSMGAKSKSASEIASEIMNATGRNPNLPRSQSSTVTTTSTTTTTTSTFPQEV</sequence>
<name>F4PNP3_CACFS</name>
<feature type="compositionally biased region" description="Low complexity" evidence="1">
    <location>
        <begin position="662"/>
        <end position="682"/>
    </location>
</feature>
<feature type="compositionally biased region" description="Low complexity" evidence="1">
    <location>
        <begin position="539"/>
        <end position="565"/>
    </location>
</feature>
<feature type="region of interest" description="Disordered" evidence="1">
    <location>
        <begin position="1"/>
        <end position="67"/>
    </location>
</feature>
<feature type="compositionally biased region" description="Low complexity" evidence="1">
    <location>
        <begin position="276"/>
        <end position="352"/>
    </location>
</feature>
<feature type="region of interest" description="Disordered" evidence="1">
    <location>
        <begin position="749"/>
        <end position="775"/>
    </location>
</feature>
<keyword evidence="5" id="KW-1185">Reference proteome</keyword>
<dbReference type="PROSITE" id="PS51688">
    <property type="entry name" value="ICA"/>
    <property type="match status" value="1"/>
</dbReference>
<dbReference type="EMBL" id="GL883008">
    <property type="protein sequence ID" value="EGG23096.1"/>
    <property type="molecule type" value="Genomic_DNA"/>
</dbReference>
<gene>
    <name evidence="4" type="ORF">DFA_05226</name>
</gene>
<evidence type="ECO:0000256" key="1">
    <source>
        <dbReference type="SAM" id="MobiDB-lite"/>
    </source>
</evidence>
<feature type="compositionally biased region" description="Low complexity" evidence="1">
    <location>
        <begin position="575"/>
        <end position="649"/>
    </location>
</feature>
<keyword evidence="2" id="KW-1133">Transmembrane helix</keyword>
<dbReference type="Proteomes" id="UP000007797">
    <property type="component" value="Unassembled WGS sequence"/>
</dbReference>
<feature type="compositionally biased region" description="Low complexity" evidence="1">
    <location>
        <begin position="24"/>
        <end position="67"/>
    </location>
</feature>
<dbReference type="GO" id="GO:0005634">
    <property type="term" value="C:nucleus"/>
    <property type="evidence" value="ECO:0007669"/>
    <property type="project" value="TreeGrafter"/>
</dbReference>
<feature type="transmembrane region" description="Helical" evidence="2">
    <location>
        <begin position="991"/>
        <end position="1013"/>
    </location>
</feature>
<dbReference type="InterPro" id="IPR051577">
    <property type="entry name" value="MRF-like"/>
</dbReference>
<evidence type="ECO:0000313" key="5">
    <source>
        <dbReference type="Proteomes" id="UP000007797"/>
    </source>
</evidence>
<dbReference type="KEGG" id="dfa:DFA_05226"/>
<feature type="compositionally biased region" description="Polar residues" evidence="1">
    <location>
        <begin position="650"/>
        <end position="661"/>
    </location>
</feature>
<feature type="transmembrane region" description="Helical" evidence="2">
    <location>
        <begin position="1020"/>
        <end position="1043"/>
    </location>
</feature>
<organism evidence="4 5">
    <name type="scientific">Cavenderia fasciculata</name>
    <name type="common">Slime mold</name>
    <name type="synonym">Dictyostelium fasciculatum</name>
    <dbReference type="NCBI Taxonomy" id="261658"/>
    <lineage>
        <taxon>Eukaryota</taxon>
        <taxon>Amoebozoa</taxon>
        <taxon>Evosea</taxon>
        <taxon>Eumycetozoa</taxon>
        <taxon>Dictyostelia</taxon>
        <taxon>Acytosteliales</taxon>
        <taxon>Cavenderiaceae</taxon>
        <taxon>Cavenderia</taxon>
    </lineage>
</organism>
<accession>F4PNP3</accession>
<feature type="region of interest" description="Disordered" evidence="1">
    <location>
        <begin position="173"/>
        <end position="229"/>
    </location>
</feature>
<reference evidence="5" key="1">
    <citation type="journal article" date="2011" name="Genome Res.">
        <title>Phylogeny-wide analysis of social amoeba genomes highlights ancient origins for complex intercellular communication.</title>
        <authorList>
            <person name="Heidel A.J."/>
            <person name="Lawal H.M."/>
            <person name="Felder M."/>
            <person name="Schilde C."/>
            <person name="Helps N.R."/>
            <person name="Tunggal B."/>
            <person name="Rivero F."/>
            <person name="John U."/>
            <person name="Schleicher M."/>
            <person name="Eichinger L."/>
            <person name="Platzer M."/>
            <person name="Noegel A.A."/>
            <person name="Schaap P."/>
            <person name="Gloeckner G."/>
        </authorList>
    </citation>
    <scope>NUCLEOTIDE SEQUENCE [LARGE SCALE GENOMIC DNA]</scope>
    <source>
        <strain evidence="5">SH3</strain>
    </source>
</reference>
<feature type="compositionally biased region" description="Low complexity" evidence="1">
    <location>
        <begin position="215"/>
        <end position="228"/>
    </location>
</feature>
<dbReference type="RefSeq" id="XP_004360947.1">
    <property type="nucleotide sequence ID" value="XM_004360890.1"/>
</dbReference>
<dbReference type="GO" id="GO:0043565">
    <property type="term" value="F:sequence-specific DNA binding"/>
    <property type="evidence" value="ECO:0007669"/>
    <property type="project" value="TreeGrafter"/>
</dbReference>
<dbReference type="GeneID" id="14875414"/>
<evidence type="ECO:0000313" key="4">
    <source>
        <dbReference type="EMBL" id="EGG23096.1"/>
    </source>
</evidence>
<feature type="compositionally biased region" description="Low complexity" evidence="1">
    <location>
        <begin position="749"/>
        <end position="773"/>
    </location>
</feature>
<dbReference type="Pfam" id="PF13884">
    <property type="entry name" value="Peptidase_S74"/>
    <property type="match status" value="1"/>
</dbReference>
<feature type="region of interest" description="Disordered" evidence="1">
    <location>
        <begin position="529"/>
        <end position="685"/>
    </location>
</feature>
<dbReference type="AlphaFoldDB" id="F4PNP3"/>
<feature type="compositionally biased region" description="Polar residues" evidence="1">
    <location>
        <begin position="405"/>
        <end position="417"/>
    </location>
</feature>
<dbReference type="GO" id="GO:0005789">
    <property type="term" value="C:endoplasmic reticulum membrane"/>
    <property type="evidence" value="ECO:0007669"/>
    <property type="project" value="TreeGrafter"/>
</dbReference>
<keyword evidence="2" id="KW-0472">Membrane</keyword>
<proteinExistence type="predicted"/>